<dbReference type="InterPro" id="IPR052534">
    <property type="entry name" value="Extracell_DNA_Util/SecSys_Comp"/>
</dbReference>
<organism evidence="2 3">
    <name type="scientific">Pseudidiomarina aestuarii</name>
    <dbReference type="NCBI Taxonomy" id="624146"/>
    <lineage>
        <taxon>Bacteria</taxon>
        <taxon>Pseudomonadati</taxon>
        <taxon>Pseudomonadota</taxon>
        <taxon>Gammaproteobacteria</taxon>
        <taxon>Alteromonadales</taxon>
        <taxon>Idiomarinaceae</taxon>
        <taxon>Pseudidiomarina</taxon>
    </lineage>
</organism>
<name>A0A7Z6ZRY9_9GAMM</name>
<gene>
    <name evidence="2" type="ORF">CWE22_11205</name>
</gene>
<dbReference type="InterPro" id="IPR007813">
    <property type="entry name" value="PilN"/>
</dbReference>
<dbReference type="PANTHER" id="PTHR40278:SF2">
    <property type="entry name" value="TYPE IV PILUS INNER MEMBRANE COMPONENT PILN"/>
    <property type="match status" value="1"/>
</dbReference>
<sequence>MAHVNLLPWREIARQRAKKEFGIHAGIAIVVASVVVGIAFLVIADMQQRQQSRNTFLFGQIQILDAQIAEIQDINKQKDQIMNRVQLIKSLHEDRNTAIMILNEFSERTPDGVFLTGIEKRGRSLTISGNTVSNNRVSEFLRNLKESPIFVDPEIRQVVTDRTGTVSGSDFAAFNLIVRIRSNDAKTEGAQL</sequence>
<protein>
    <submittedName>
        <fullName evidence="2">Pilus assembly protein PilN</fullName>
    </submittedName>
</protein>
<reference evidence="3" key="1">
    <citation type="journal article" date="2018" name="Front. Microbiol.">
        <title>Genome-Based Analysis Reveals the Taxonomy and Diversity of the Family Idiomarinaceae.</title>
        <authorList>
            <person name="Liu Y."/>
            <person name="Lai Q."/>
            <person name="Shao Z."/>
        </authorList>
    </citation>
    <scope>NUCLEOTIDE SEQUENCE [LARGE SCALE GENOMIC DNA]</scope>
    <source>
        <strain evidence="3">KYW314</strain>
    </source>
</reference>
<dbReference type="EMBL" id="PIPR01000004">
    <property type="protein sequence ID" value="RUO38986.1"/>
    <property type="molecule type" value="Genomic_DNA"/>
</dbReference>
<evidence type="ECO:0000313" key="2">
    <source>
        <dbReference type="EMBL" id="RUO38986.1"/>
    </source>
</evidence>
<dbReference type="GO" id="GO:0043683">
    <property type="term" value="P:type IV pilus assembly"/>
    <property type="evidence" value="ECO:0007669"/>
    <property type="project" value="TreeGrafter"/>
</dbReference>
<evidence type="ECO:0000313" key="3">
    <source>
        <dbReference type="Proteomes" id="UP000287766"/>
    </source>
</evidence>
<keyword evidence="1" id="KW-0812">Transmembrane</keyword>
<dbReference type="GO" id="GO:0043107">
    <property type="term" value="P:type IV pilus-dependent motility"/>
    <property type="evidence" value="ECO:0007669"/>
    <property type="project" value="TreeGrafter"/>
</dbReference>
<keyword evidence="1" id="KW-0472">Membrane</keyword>
<dbReference type="AlphaFoldDB" id="A0A7Z6ZRY9"/>
<proteinExistence type="predicted"/>
<evidence type="ECO:0000256" key="1">
    <source>
        <dbReference type="SAM" id="Phobius"/>
    </source>
</evidence>
<keyword evidence="3" id="KW-1185">Reference proteome</keyword>
<dbReference type="PANTHER" id="PTHR40278">
    <property type="entry name" value="DNA UTILIZATION PROTEIN HOFN"/>
    <property type="match status" value="1"/>
</dbReference>
<feature type="transmembrane region" description="Helical" evidence="1">
    <location>
        <begin position="21"/>
        <end position="44"/>
    </location>
</feature>
<accession>A0A7Z6ZRY9</accession>
<keyword evidence="1" id="KW-1133">Transmembrane helix</keyword>
<dbReference type="RefSeq" id="WP_169931586.1">
    <property type="nucleotide sequence ID" value="NZ_PIPR01000004.1"/>
</dbReference>
<dbReference type="Proteomes" id="UP000287766">
    <property type="component" value="Unassembled WGS sequence"/>
</dbReference>
<dbReference type="Pfam" id="PF05137">
    <property type="entry name" value="PilN"/>
    <property type="match status" value="1"/>
</dbReference>
<comment type="caution">
    <text evidence="2">The sequence shown here is derived from an EMBL/GenBank/DDBJ whole genome shotgun (WGS) entry which is preliminary data.</text>
</comment>